<dbReference type="Pfam" id="PF15665">
    <property type="entry name" value="FAM184"/>
    <property type="match status" value="1"/>
</dbReference>
<proteinExistence type="predicted"/>
<feature type="region of interest" description="Disordered" evidence="3">
    <location>
        <begin position="78"/>
        <end position="99"/>
    </location>
</feature>
<reference evidence="5" key="1">
    <citation type="submission" date="2025-08" db="UniProtKB">
        <authorList>
            <consortium name="Ensembl"/>
        </authorList>
    </citation>
    <scope>IDENTIFICATION</scope>
</reference>
<accession>A0A8C7JLX1</accession>
<gene>
    <name evidence="5" type="primary">FAM184A</name>
    <name evidence="5" type="synonym">LOC109866138</name>
</gene>
<dbReference type="PANTHER" id="PTHR18870">
    <property type="entry name" value="PROTEIN TAG-278-RELATED"/>
    <property type="match status" value="1"/>
</dbReference>
<protein>
    <submittedName>
        <fullName evidence="5">Family with sequence similarity 184 member A</fullName>
    </submittedName>
</protein>
<dbReference type="Ensembl" id="ENSOKIT00005094011.1">
    <property type="protein sequence ID" value="ENSOKIP00005087923.1"/>
    <property type="gene ID" value="ENSOKIG00005038129.1"/>
</dbReference>
<keyword evidence="1 2" id="KW-0175">Coiled coil</keyword>
<evidence type="ECO:0000256" key="3">
    <source>
        <dbReference type="SAM" id="MobiDB-lite"/>
    </source>
</evidence>
<keyword evidence="6" id="KW-1185">Reference proteome</keyword>
<feature type="region of interest" description="Disordered" evidence="3">
    <location>
        <begin position="867"/>
        <end position="936"/>
    </location>
</feature>
<organism evidence="5 6">
    <name type="scientific">Oncorhynchus kisutch</name>
    <name type="common">Coho salmon</name>
    <name type="synonym">Salmo kisutch</name>
    <dbReference type="NCBI Taxonomy" id="8019"/>
    <lineage>
        <taxon>Eukaryota</taxon>
        <taxon>Metazoa</taxon>
        <taxon>Chordata</taxon>
        <taxon>Craniata</taxon>
        <taxon>Vertebrata</taxon>
        <taxon>Euteleostomi</taxon>
        <taxon>Actinopterygii</taxon>
        <taxon>Neopterygii</taxon>
        <taxon>Teleostei</taxon>
        <taxon>Protacanthopterygii</taxon>
        <taxon>Salmoniformes</taxon>
        <taxon>Salmonidae</taxon>
        <taxon>Salmoninae</taxon>
        <taxon>Oncorhynchus</taxon>
    </lineage>
</organism>
<feature type="coiled-coil region" evidence="2">
    <location>
        <begin position="615"/>
        <end position="769"/>
    </location>
</feature>
<evidence type="ECO:0000256" key="2">
    <source>
        <dbReference type="SAM" id="Coils"/>
    </source>
</evidence>
<name>A0A8C7JLX1_ONCKI</name>
<reference evidence="5" key="2">
    <citation type="submission" date="2025-09" db="UniProtKB">
        <authorList>
            <consortium name="Ensembl"/>
        </authorList>
    </citation>
    <scope>IDENTIFICATION</scope>
</reference>
<feature type="coiled-coil region" evidence="2">
    <location>
        <begin position="107"/>
        <end position="149"/>
    </location>
</feature>
<sequence>MKRQALAEFETYRQRVEDMQLCTEAQHTQRVVTMSREVEEMRRSFEEKLRFFGTAQAQFEQEKKLVLEELKANHRQEVSELLRSHQSQNQNHSKDQEKLGQLHKAEVESLSERVEEVKGDKKRLVEEYEAKLNKAQAFYERELEAMKRTQQLTADNLQAWKKTEAELRREFHMQEAALQKTLGKLRTELQRVQEEAREHREKSHKLQASLTATESNIKVTQDAEIVEIRQKEAECELEATRDRVQQQATEILLKASHIGSLQATQMTHEAAIRDLESEKSRLKDKVVRLEEERGALQNKTHALDDRQRQQILSLEKVSVQLFGVCLQEMEQQFERERLSLEEQENHLRQQLDSLKEELATKLEQANQEVLRLQELVKEGEQGMGTAEGHITNLKEAQDKLAEELDATRARLRETSNLLTALQVRGEMEAQKKQHEAKVITTKEDEKLKMDKMALELELKWTETLRQECKKLREELREDHEDDKRAALSQLAQNKEQELGSARESWQRKVEDLLEQISLLKQSLEMQLSQSQSSLQQLQAQFSQEREHLGQQLQELQLEYQRREHSLQEAHCCTMQDLEETRQHDLKELEQRLRQQHHMELQSVREAHRHSIETLKQQSEQELQTLRFELEDEGKAMLASLRSELNHLHASAIEQLRQTHQQETATAKLELENALENSRMQERELLGRISDLQEEVVRRKNHIAELDHEIHTLNENINTLTKELELKGKEVLKIRSEANQQIRAHEQDLCKKHEREMAEMNAMHNRETQNMLCDFNKAQELLKDKISALQVLLEGTEDKFRNRESRPEDLQVIAELKDMVTERESLVKKLVDDKKFYQLELVNRETNFNKVFNTSPNVGVINPLIKQQRKNDKSANRFSSSPNLRALEATGTGMGSGQPQPNRLEPIPNSPIHHLELNTSKPLPPPTPPTEPKKFMR</sequence>
<dbReference type="AlphaFoldDB" id="A0A8C7JLX1"/>
<dbReference type="InterPro" id="IPR039478">
    <property type="entry name" value="FAM184A/B_N"/>
</dbReference>
<dbReference type="Proteomes" id="UP000694557">
    <property type="component" value="Unassembled WGS sequence"/>
</dbReference>
<dbReference type="GeneTree" id="ENSGT00530000063669"/>
<evidence type="ECO:0000259" key="4">
    <source>
        <dbReference type="Pfam" id="PF15665"/>
    </source>
</evidence>
<evidence type="ECO:0000313" key="6">
    <source>
        <dbReference type="Proteomes" id="UP000694557"/>
    </source>
</evidence>
<evidence type="ECO:0000256" key="1">
    <source>
        <dbReference type="ARBA" id="ARBA00023054"/>
    </source>
</evidence>
<dbReference type="PANTHER" id="PTHR18870:SF7">
    <property type="entry name" value="PROTEIN FAM184A"/>
    <property type="match status" value="1"/>
</dbReference>
<evidence type="ECO:0000313" key="5">
    <source>
        <dbReference type="Ensembl" id="ENSOKIP00005087923.1"/>
    </source>
</evidence>
<feature type="coiled-coil region" evidence="2">
    <location>
        <begin position="175"/>
        <end position="417"/>
    </location>
</feature>
<feature type="coiled-coil region" evidence="2">
    <location>
        <begin position="461"/>
        <end position="558"/>
    </location>
</feature>
<feature type="domain" description="Protein FAM184A/B N-terminal" evidence="4">
    <location>
        <begin position="1"/>
        <end position="144"/>
    </location>
</feature>